<gene>
    <name evidence="3" type="ORF">Rai3103_00680</name>
</gene>
<name>A0A5Q2FDU6_9ACTN</name>
<dbReference type="SUPFAM" id="SSF116734">
    <property type="entry name" value="DNA methylase specificity domain"/>
    <property type="match status" value="1"/>
</dbReference>
<evidence type="ECO:0000256" key="1">
    <source>
        <dbReference type="ARBA" id="ARBA00022747"/>
    </source>
</evidence>
<proteinExistence type="predicted"/>
<keyword evidence="2" id="KW-0238">DNA-binding</keyword>
<dbReference type="Proteomes" id="UP000386847">
    <property type="component" value="Chromosome"/>
</dbReference>
<evidence type="ECO:0000256" key="2">
    <source>
        <dbReference type="ARBA" id="ARBA00023125"/>
    </source>
</evidence>
<reference evidence="3 4" key="1">
    <citation type="submission" date="2019-10" db="EMBL/GenBank/DDBJ databases">
        <title>Genomic analysis of Raineyella sp. CBA3103.</title>
        <authorList>
            <person name="Roh S.W."/>
        </authorList>
    </citation>
    <scope>NUCLEOTIDE SEQUENCE [LARGE SCALE GENOMIC DNA]</scope>
    <source>
        <strain evidence="3 4">CBA3103</strain>
    </source>
</reference>
<evidence type="ECO:0000313" key="4">
    <source>
        <dbReference type="Proteomes" id="UP000386847"/>
    </source>
</evidence>
<dbReference type="GO" id="GO:0003677">
    <property type="term" value="F:DNA binding"/>
    <property type="evidence" value="ECO:0007669"/>
    <property type="project" value="UniProtKB-KW"/>
</dbReference>
<dbReference type="AlphaFoldDB" id="A0A5Q2FDU6"/>
<dbReference type="KEGG" id="rain:Rai3103_00680"/>
<evidence type="ECO:0000313" key="3">
    <source>
        <dbReference type="EMBL" id="QGF22446.1"/>
    </source>
</evidence>
<dbReference type="EMBL" id="CP045725">
    <property type="protein sequence ID" value="QGF22446.1"/>
    <property type="molecule type" value="Genomic_DNA"/>
</dbReference>
<keyword evidence="4" id="KW-1185">Reference proteome</keyword>
<organism evidence="3 4">
    <name type="scientific">Raineyella fluvialis</name>
    <dbReference type="NCBI Taxonomy" id="2662261"/>
    <lineage>
        <taxon>Bacteria</taxon>
        <taxon>Bacillati</taxon>
        <taxon>Actinomycetota</taxon>
        <taxon>Actinomycetes</taxon>
        <taxon>Propionibacteriales</taxon>
        <taxon>Propionibacteriaceae</taxon>
        <taxon>Raineyella</taxon>
    </lineage>
</organism>
<dbReference type="GO" id="GO:0009307">
    <property type="term" value="P:DNA restriction-modification system"/>
    <property type="evidence" value="ECO:0007669"/>
    <property type="project" value="UniProtKB-KW"/>
</dbReference>
<dbReference type="InterPro" id="IPR044946">
    <property type="entry name" value="Restrct_endonuc_typeI_TRD_sf"/>
</dbReference>
<evidence type="ECO:0008006" key="5">
    <source>
        <dbReference type="Google" id="ProtNLM"/>
    </source>
</evidence>
<dbReference type="Gene3D" id="3.90.220.20">
    <property type="entry name" value="DNA methylase specificity domains"/>
    <property type="match status" value="1"/>
</dbReference>
<dbReference type="RefSeq" id="WP_153570956.1">
    <property type="nucleotide sequence ID" value="NZ_CP045725.1"/>
</dbReference>
<sequence>MADLNPRESTRPALDLPISFVPMADLDAEQGIAGPGTDRPFSEVSKGYTIFRDQDVLVAKITPCFENGKIGQAHLRQGIGVGSTEFHVVRPHADRLDPRYVLHYLRQQRVLDAGERRMTGSAGQRRVPLVFLNDLQIPSRR</sequence>
<dbReference type="CDD" id="cd17260">
    <property type="entry name" value="RMtype1_S_EcoEI-TRD1-CR1_like"/>
    <property type="match status" value="1"/>
</dbReference>
<keyword evidence="1" id="KW-0680">Restriction system</keyword>
<protein>
    <recommendedName>
        <fullName evidence="5">Type I restriction enzyme, S subunit</fullName>
    </recommendedName>
</protein>
<dbReference type="REBASE" id="376852">
    <property type="entry name" value="S1.Rsp3103ORF685P"/>
</dbReference>
<accession>A0A5Q2FDU6</accession>